<dbReference type="EMBL" id="QWKH01000018">
    <property type="protein sequence ID" value="NBI34218.1"/>
    <property type="molecule type" value="Genomic_DNA"/>
</dbReference>
<dbReference type="Pfam" id="PF02130">
    <property type="entry name" value="YbeY"/>
    <property type="match status" value="1"/>
</dbReference>
<comment type="similarity">
    <text evidence="1 7">Belongs to the endoribonuclease YbeY family.</text>
</comment>
<keyword evidence="4 7" id="KW-0255">Endonuclease</keyword>
<feature type="binding site" evidence="7">
    <location>
        <position position="123"/>
    </location>
    <ligand>
        <name>Zn(2+)</name>
        <dbReference type="ChEBI" id="CHEBI:29105"/>
        <note>catalytic</note>
    </ligand>
</feature>
<keyword evidence="7" id="KW-0698">rRNA processing</keyword>
<comment type="subcellular location">
    <subcellularLocation>
        <location evidence="7">Cytoplasm</location>
    </subcellularLocation>
</comment>
<dbReference type="InterPro" id="IPR002036">
    <property type="entry name" value="YbeY"/>
</dbReference>
<dbReference type="PANTHER" id="PTHR46986:SF1">
    <property type="entry name" value="ENDORIBONUCLEASE YBEY, CHLOROPLASTIC"/>
    <property type="match status" value="1"/>
</dbReference>
<dbReference type="GO" id="GO:0006364">
    <property type="term" value="P:rRNA processing"/>
    <property type="evidence" value="ECO:0007669"/>
    <property type="project" value="UniProtKB-UniRule"/>
</dbReference>
<dbReference type="GO" id="GO:0005737">
    <property type="term" value="C:cytoplasm"/>
    <property type="evidence" value="ECO:0007669"/>
    <property type="project" value="UniProtKB-SubCell"/>
</dbReference>
<feature type="binding site" evidence="7">
    <location>
        <position position="119"/>
    </location>
    <ligand>
        <name>Zn(2+)</name>
        <dbReference type="ChEBI" id="CHEBI:29105"/>
        <note>catalytic</note>
    </ligand>
</feature>
<comment type="function">
    <text evidence="7">Single strand-specific metallo-endoribonuclease involved in late-stage 70S ribosome quality control and in maturation of the 3' terminus of the 16S rRNA.</text>
</comment>
<dbReference type="NCBIfam" id="TIGR00043">
    <property type="entry name" value="rRNA maturation RNase YbeY"/>
    <property type="match status" value="1"/>
</dbReference>
<dbReference type="GO" id="GO:0008270">
    <property type="term" value="F:zinc ion binding"/>
    <property type="evidence" value="ECO:0007669"/>
    <property type="project" value="UniProtKB-UniRule"/>
</dbReference>
<dbReference type="GO" id="GO:0004521">
    <property type="term" value="F:RNA endonuclease activity"/>
    <property type="evidence" value="ECO:0007669"/>
    <property type="project" value="UniProtKB-UniRule"/>
</dbReference>
<evidence type="ECO:0000256" key="4">
    <source>
        <dbReference type="ARBA" id="ARBA00022759"/>
    </source>
</evidence>
<dbReference type="GO" id="GO:0004222">
    <property type="term" value="F:metalloendopeptidase activity"/>
    <property type="evidence" value="ECO:0007669"/>
    <property type="project" value="InterPro"/>
</dbReference>
<keyword evidence="7" id="KW-0690">Ribosome biogenesis</keyword>
<evidence type="ECO:0000313" key="8">
    <source>
        <dbReference type="EMBL" id="NBI34218.1"/>
    </source>
</evidence>
<keyword evidence="3 7" id="KW-0479">Metal-binding</keyword>
<evidence type="ECO:0000256" key="3">
    <source>
        <dbReference type="ARBA" id="ARBA00022723"/>
    </source>
</evidence>
<dbReference type="PANTHER" id="PTHR46986">
    <property type="entry name" value="ENDORIBONUCLEASE YBEY, CHLOROPLASTIC"/>
    <property type="match status" value="1"/>
</dbReference>
<evidence type="ECO:0000256" key="7">
    <source>
        <dbReference type="HAMAP-Rule" id="MF_00009"/>
    </source>
</evidence>
<name>A0A7C9JMX2_9BACT</name>
<organism evidence="8">
    <name type="scientific">Muribaculaceae bacterium Z82</name>
    <dbReference type="NCBI Taxonomy" id="2304548"/>
    <lineage>
        <taxon>Bacteria</taxon>
        <taxon>Pseudomonadati</taxon>
        <taxon>Bacteroidota</taxon>
        <taxon>Bacteroidia</taxon>
        <taxon>Bacteroidales</taxon>
        <taxon>Muribaculaceae</taxon>
    </lineage>
</organism>
<keyword evidence="7" id="KW-0963">Cytoplasm</keyword>
<evidence type="ECO:0000256" key="2">
    <source>
        <dbReference type="ARBA" id="ARBA00022722"/>
    </source>
</evidence>
<sequence length="159" mass="17899">MDIQINYDYRKEDLEMLPLHELAGYVLSREERPECTEVSISFVDDDTIARLNADYRGKEGPTDVLSFECDGVEDEMSQAVGEGMAFELGDVIIAPDVAQRQTKEFGTSFSEEVCLLLVHGLLHLCGYDHIEEAEAEVMEAREAEILDAWTQFYPAARNG</sequence>
<evidence type="ECO:0000256" key="5">
    <source>
        <dbReference type="ARBA" id="ARBA00022801"/>
    </source>
</evidence>
<evidence type="ECO:0000256" key="6">
    <source>
        <dbReference type="ARBA" id="ARBA00022833"/>
    </source>
</evidence>
<dbReference type="Gene3D" id="3.40.390.30">
    <property type="entry name" value="Metalloproteases ('zincins'), catalytic domain"/>
    <property type="match status" value="1"/>
</dbReference>
<dbReference type="AlphaFoldDB" id="A0A7C9JMX2"/>
<dbReference type="HAMAP" id="MF_00009">
    <property type="entry name" value="Endoribonucl_YbeY"/>
    <property type="match status" value="1"/>
</dbReference>
<comment type="cofactor">
    <cofactor evidence="7">
        <name>Zn(2+)</name>
        <dbReference type="ChEBI" id="CHEBI:29105"/>
    </cofactor>
    <text evidence="7">Binds 1 zinc ion.</text>
</comment>
<dbReference type="InterPro" id="IPR023091">
    <property type="entry name" value="MetalPrtase_cat_dom_sf_prd"/>
</dbReference>
<dbReference type="SUPFAM" id="SSF55486">
    <property type="entry name" value="Metalloproteases ('zincins'), catalytic domain"/>
    <property type="match status" value="1"/>
</dbReference>
<proteinExistence type="inferred from homology"/>
<dbReference type="EC" id="3.1.-.-" evidence="7"/>
<evidence type="ECO:0000256" key="1">
    <source>
        <dbReference type="ARBA" id="ARBA00010875"/>
    </source>
</evidence>
<keyword evidence="5 7" id="KW-0378">Hydrolase</keyword>
<keyword evidence="6 7" id="KW-0862">Zinc</keyword>
<keyword evidence="2 7" id="KW-0540">Nuclease</keyword>
<protein>
    <recommendedName>
        <fullName evidence="7">Endoribonuclease YbeY</fullName>
        <ecNumber evidence="7">3.1.-.-</ecNumber>
    </recommendedName>
</protein>
<feature type="binding site" evidence="7">
    <location>
        <position position="129"/>
    </location>
    <ligand>
        <name>Zn(2+)</name>
        <dbReference type="ChEBI" id="CHEBI:29105"/>
        <note>catalytic</note>
    </ligand>
</feature>
<reference evidence="8" key="1">
    <citation type="submission" date="2018-08" db="EMBL/GenBank/DDBJ databases">
        <title>Murine metabolic-syndrome-specific gut microbial biobank.</title>
        <authorList>
            <person name="Liu C."/>
        </authorList>
    </citation>
    <scope>NUCLEOTIDE SEQUENCE [LARGE SCALE GENOMIC DNA]</scope>
    <source>
        <strain evidence="8">Z82</strain>
    </source>
</reference>
<gene>
    <name evidence="7 8" type="primary">ybeY</name>
    <name evidence="8" type="ORF">D1639_04060</name>
</gene>
<comment type="caution">
    <text evidence="8">The sequence shown here is derived from an EMBL/GenBank/DDBJ whole genome shotgun (WGS) entry which is preliminary data.</text>
</comment>
<accession>A0A7C9JMX2</accession>